<dbReference type="InterPro" id="IPR033740">
    <property type="entry name" value="Pept_M24B"/>
</dbReference>
<dbReference type="Pfam" id="PF00557">
    <property type="entry name" value="Peptidase_M24"/>
    <property type="match status" value="1"/>
</dbReference>
<organism evidence="4 5">
    <name type="scientific">Discostella pseudostelligera</name>
    <dbReference type="NCBI Taxonomy" id="259834"/>
    <lineage>
        <taxon>Eukaryota</taxon>
        <taxon>Sar</taxon>
        <taxon>Stramenopiles</taxon>
        <taxon>Ochrophyta</taxon>
        <taxon>Bacillariophyta</taxon>
        <taxon>Coscinodiscophyceae</taxon>
        <taxon>Thalassiosirophycidae</taxon>
        <taxon>Stephanodiscales</taxon>
        <taxon>Stephanodiscaceae</taxon>
        <taxon>Discostella</taxon>
    </lineage>
</organism>
<keyword evidence="5" id="KW-1185">Reference proteome</keyword>
<dbReference type="Gene3D" id="3.90.230.10">
    <property type="entry name" value="Creatinase/methionine aminopeptidase superfamily"/>
    <property type="match status" value="1"/>
</dbReference>
<dbReference type="PANTHER" id="PTHR43763">
    <property type="entry name" value="XAA-PRO AMINOPEPTIDASE 1"/>
    <property type="match status" value="1"/>
</dbReference>
<gene>
    <name evidence="4" type="ORF">ACHAWU_006567</name>
</gene>
<dbReference type="AlphaFoldDB" id="A0ABD3MBL2"/>
<evidence type="ECO:0000256" key="1">
    <source>
        <dbReference type="ARBA" id="ARBA00008766"/>
    </source>
</evidence>
<dbReference type="InterPro" id="IPR029149">
    <property type="entry name" value="Creatin/AminoP/Spt16_N"/>
</dbReference>
<evidence type="ECO:0000313" key="5">
    <source>
        <dbReference type="Proteomes" id="UP001530293"/>
    </source>
</evidence>
<dbReference type="EMBL" id="JALLBG020000194">
    <property type="protein sequence ID" value="KAL3760019.1"/>
    <property type="molecule type" value="Genomic_DNA"/>
</dbReference>
<accession>A0ABD3MBL2</accession>
<evidence type="ECO:0000259" key="2">
    <source>
        <dbReference type="Pfam" id="PF00557"/>
    </source>
</evidence>
<dbReference type="InterPro" id="IPR050422">
    <property type="entry name" value="X-Pro_aminopeptidase_P"/>
</dbReference>
<dbReference type="InterPro" id="IPR036005">
    <property type="entry name" value="Creatinase/aminopeptidase-like"/>
</dbReference>
<comment type="similarity">
    <text evidence="1">Belongs to the peptidase M24B family.</text>
</comment>
<dbReference type="Pfam" id="PF16188">
    <property type="entry name" value="Peptidase_M24_C"/>
    <property type="match status" value="1"/>
</dbReference>
<dbReference type="Gene3D" id="3.40.350.10">
    <property type="entry name" value="Creatinase/prolidase N-terminal domain"/>
    <property type="match status" value="2"/>
</dbReference>
<protein>
    <recommendedName>
        <fullName evidence="6">Xaa-Pro aminopeptidase</fullName>
    </recommendedName>
</protein>
<comment type="caution">
    <text evidence="4">The sequence shown here is derived from an EMBL/GenBank/DDBJ whole genome shotgun (WGS) entry which is preliminary data.</text>
</comment>
<reference evidence="4 5" key="1">
    <citation type="submission" date="2024-10" db="EMBL/GenBank/DDBJ databases">
        <title>Updated reference genomes for cyclostephanoid diatoms.</title>
        <authorList>
            <person name="Roberts W.R."/>
            <person name="Alverson A.J."/>
        </authorList>
    </citation>
    <scope>NUCLEOTIDE SEQUENCE [LARGE SCALE GENOMIC DNA]</scope>
    <source>
        <strain evidence="4 5">AJA232-27</strain>
    </source>
</reference>
<name>A0ABD3MBL2_9STRA</name>
<feature type="domain" description="Peptidase M24 C-terminal" evidence="3">
    <location>
        <begin position="819"/>
        <end position="880"/>
    </location>
</feature>
<feature type="domain" description="Peptidase M24" evidence="2">
    <location>
        <begin position="575"/>
        <end position="793"/>
    </location>
</feature>
<dbReference type="SUPFAM" id="SSF55920">
    <property type="entry name" value="Creatinase/aminopeptidase"/>
    <property type="match status" value="1"/>
</dbReference>
<evidence type="ECO:0000259" key="3">
    <source>
        <dbReference type="Pfam" id="PF16188"/>
    </source>
</evidence>
<dbReference type="PANTHER" id="PTHR43763:SF6">
    <property type="entry name" value="XAA-PRO AMINOPEPTIDASE 1"/>
    <property type="match status" value="1"/>
</dbReference>
<dbReference type="Pfam" id="PF16189">
    <property type="entry name" value="Creatinase_N_2"/>
    <property type="match status" value="1"/>
</dbReference>
<dbReference type="FunFam" id="3.90.230.10:FF:000009">
    <property type="entry name" value="xaa-Pro aminopeptidase 2"/>
    <property type="match status" value="1"/>
</dbReference>
<evidence type="ECO:0008006" key="6">
    <source>
        <dbReference type="Google" id="ProtNLM"/>
    </source>
</evidence>
<evidence type="ECO:0000313" key="4">
    <source>
        <dbReference type="EMBL" id="KAL3760019.1"/>
    </source>
</evidence>
<dbReference type="Proteomes" id="UP001530293">
    <property type="component" value="Unassembled WGS sequence"/>
</dbReference>
<dbReference type="InterPro" id="IPR032416">
    <property type="entry name" value="Peptidase_M24_C"/>
</dbReference>
<dbReference type="CDD" id="cd01085">
    <property type="entry name" value="APP"/>
    <property type="match status" value="1"/>
</dbReference>
<proteinExistence type="inferred from homology"/>
<dbReference type="GO" id="GO:0004177">
    <property type="term" value="F:aminopeptidase activity"/>
    <property type="evidence" value="ECO:0007669"/>
    <property type="project" value="UniProtKB-ARBA"/>
</dbReference>
<dbReference type="InterPro" id="IPR000994">
    <property type="entry name" value="Pept_M24"/>
</dbReference>
<sequence length="889" mass="97629">MTTKFPRAAAALLSSSPTATTRSLFSPASRNSPYQYNQHCHRSQSKKSSLAAVLFTVTAAAFASSCPTLIRAFSIGVGGGTITGKNSRRFAIVGANYYQHHRYNHHQQQFHHRYHPLFLGGNHLPLSNAKFTSITSTSQRRLSFLIANTRGGASSSSSSIISSSSSSLAATKSTTATTSAAEMMDEVKAAAASKTAQEKLTAMRQMMKECNVDVYLIPSDDPHLSEYVPAAYMRRGYMTDFHGSAGTALVTTTTTTAAAADVNNDNEEEGEVAREGGGEAYLWTDSRYHNEASLRLDSHHWKLMKQGLPKVPSITKFLADMAVKHYQTFGRPLVVGLDAYVHSAAFAKELKEAFDEASKDVVVVNDLDDTNGSGAENVVDAAPPSSSPPVIGVIDTLDGRPNIVDSIWEGRPALPKNPFRVQPMEYAGMSVVDKVAKIRSEMKDKKATLAVFSALDDIAYLFNVRCMNDVETCPVGIAYATISHEQVTLYCDEEKVKPTEVVEHLNSADVTIQPYENIVDDIRSHLASDLRNKVWLDSSRSNYALSRAIPTSAHVDAQNPITPMKACKNDAEMRGMRRAHIEDGAAMAEFMAWLENAIVVEGRTVSEVEIDEVLTACRAKRPGFMEVSFPTIAGVGSNGAIVHYRAAEGSDLLQYLDRTKPVLIDSGGQYEYGTTDVTRTWHFGENPSDEFRDMYTRVLKGNIGVDTMIFPENTPGFVLDVFARKALWEVGKDYGHGTGHGVGAALNVHEGPHSISPRWANKEVLKKGMVTSNEPGFYDDGNFGIRIENLLEIVDVAANNEDGEGSPPSKKQKKEGKAFLKFARLTQIPIQKSLINLDIMTDAELDWLDTYHDEVLQKVAPFLEEGTPAMKWLVKSCEKIERNAMRNRR</sequence>